<organism evidence="2 3">
    <name type="scientific">Steroidobacter agaridevorans</name>
    <dbReference type="NCBI Taxonomy" id="2695856"/>
    <lineage>
        <taxon>Bacteria</taxon>
        <taxon>Pseudomonadati</taxon>
        <taxon>Pseudomonadota</taxon>
        <taxon>Gammaproteobacteria</taxon>
        <taxon>Steroidobacterales</taxon>
        <taxon>Steroidobacteraceae</taxon>
        <taxon>Steroidobacter</taxon>
    </lineage>
</organism>
<feature type="signal peptide" evidence="1">
    <location>
        <begin position="1"/>
        <end position="24"/>
    </location>
</feature>
<evidence type="ECO:0000313" key="2">
    <source>
        <dbReference type="EMBL" id="GFE78219.1"/>
    </source>
</evidence>
<evidence type="ECO:0000313" key="3">
    <source>
        <dbReference type="Proteomes" id="UP000445000"/>
    </source>
</evidence>
<name>A0A829Y509_9GAMM</name>
<dbReference type="Proteomes" id="UP000445000">
    <property type="component" value="Unassembled WGS sequence"/>
</dbReference>
<protein>
    <submittedName>
        <fullName evidence="2">Uncharacterized protein</fullName>
    </submittedName>
</protein>
<accession>A0A829Y509</accession>
<sequence>MNSLRRMLLAASAAAVMLTTSAFAADANVAGEWDLTVETQAGAGNPHFSLKQDGAKISGTYKGMLGESPVTGTVKGNDIVISFQVNAQGTDLAVSYTGTVDGANMKGTVKLGELGEGTFTGKKTS</sequence>
<dbReference type="AlphaFoldDB" id="A0A829Y509"/>
<reference evidence="3" key="1">
    <citation type="submission" date="2020-01" db="EMBL/GenBank/DDBJ databases">
        <title>'Steroidobacter agaridevorans' sp. nov., agar-degrading bacteria isolated from rhizosphere soils.</title>
        <authorList>
            <person name="Ikenaga M."/>
            <person name="Kataoka M."/>
            <person name="Murouchi A."/>
            <person name="Katsuragi S."/>
            <person name="Sakai M."/>
        </authorList>
    </citation>
    <scope>NUCLEOTIDE SEQUENCE [LARGE SCALE GENOMIC DNA]</scope>
    <source>
        <strain evidence="3">YU21-B</strain>
    </source>
</reference>
<keyword evidence="3" id="KW-1185">Reference proteome</keyword>
<dbReference type="RefSeq" id="WP_161810146.1">
    <property type="nucleotide sequence ID" value="NZ_BLJN01000001.1"/>
</dbReference>
<feature type="chain" id="PRO_5032960719" evidence="1">
    <location>
        <begin position="25"/>
        <end position="125"/>
    </location>
</feature>
<proteinExistence type="predicted"/>
<evidence type="ECO:0000256" key="1">
    <source>
        <dbReference type="SAM" id="SignalP"/>
    </source>
</evidence>
<keyword evidence="1" id="KW-0732">Signal</keyword>
<comment type="caution">
    <text evidence="2">The sequence shown here is derived from an EMBL/GenBank/DDBJ whole genome shotgun (WGS) entry which is preliminary data.</text>
</comment>
<dbReference type="EMBL" id="BLJN01000001">
    <property type="protein sequence ID" value="GFE78219.1"/>
    <property type="molecule type" value="Genomic_DNA"/>
</dbReference>
<gene>
    <name evidence="2" type="ORF">GCM10011487_02190</name>
</gene>